<dbReference type="PANTHER" id="PTHR36749">
    <property type="entry name" value="F7O18.3 PROTEIN"/>
    <property type="match status" value="1"/>
</dbReference>
<reference evidence="1 2" key="1">
    <citation type="journal article" date="2018" name="J. Invertebr. Pathol.">
        <title>New genotyping method for the causative agent of crayfish plague (Aphanomyces astaci) based on whole genome data.</title>
        <authorList>
            <person name="Minardi D."/>
            <person name="Studholme D.J."/>
            <person name="van der Giezen M."/>
            <person name="Pretto T."/>
            <person name="Oidtmann B."/>
        </authorList>
    </citation>
    <scope>NUCLEOTIDE SEQUENCE [LARGE SCALE GENOMIC DNA]</scope>
    <source>
        <strain evidence="1 2">KB13</strain>
    </source>
</reference>
<evidence type="ECO:0000313" key="2">
    <source>
        <dbReference type="Proteomes" id="UP000275652"/>
    </source>
</evidence>
<dbReference type="AlphaFoldDB" id="A0A9X8HCF0"/>
<evidence type="ECO:0000313" key="1">
    <source>
        <dbReference type="EMBL" id="RLO09309.1"/>
    </source>
</evidence>
<sequence>MSNDDPYADLPSAIAAPALATSFVASPKRSREADDVPSIKKVARRDMRHVAFRDENDVDATVEEPVDEVKQPLKVLDIRQTIEKLKGYMLVDKKFGKASALFSALLEEQCTSTPRPDEHTMSLLMECVQTIMNSKPERIHHASFRAAYAALVRVVDKHRTSLLRASDFDSDEIDNWVLDAVLHNDLFTDDTYVFAKAANLIAAHITGRRDEAVSMENLADVAALDRVLLPCLRSLMARHGTAWAKTSVEMVLALCTYRRLTFHDGDRKEVDEWTSTIHQRKVAPSSRGKHAAAAAEMRKNIVAYNDTQTGIKVGKSNHPLFNKD</sequence>
<dbReference type="Proteomes" id="UP000275652">
    <property type="component" value="Unassembled WGS sequence"/>
</dbReference>
<proteinExistence type="predicted"/>
<dbReference type="EMBL" id="QUTI01020162">
    <property type="protein sequence ID" value="RLO09309.1"/>
    <property type="molecule type" value="Genomic_DNA"/>
</dbReference>
<comment type="caution">
    <text evidence="1">The sequence shown here is derived from an EMBL/GenBank/DDBJ whole genome shotgun (WGS) entry which is preliminary data.</text>
</comment>
<dbReference type="PANTHER" id="PTHR36749:SF1">
    <property type="entry name" value="F7O18.3 PROTEIN"/>
    <property type="match status" value="1"/>
</dbReference>
<organism evidence="1 2">
    <name type="scientific">Aphanomyces astaci</name>
    <name type="common">Crayfish plague agent</name>
    <dbReference type="NCBI Taxonomy" id="112090"/>
    <lineage>
        <taxon>Eukaryota</taxon>
        <taxon>Sar</taxon>
        <taxon>Stramenopiles</taxon>
        <taxon>Oomycota</taxon>
        <taxon>Saprolegniomycetes</taxon>
        <taxon>Saprolegniales</taxon>
        <taxon>Verrucalvaceae</taxon>
        <taxon>Aphanomyces</taxon>
    </lineage>
</organism>
<name>A0A9X8HCF0_APHAT</name>
<protein>
    <submittedName>
        <fullName evidence="1">Uncharacterized protein</fullName>
    </submittedName>
</protein>
<gene>
    <name evidence="1" type="ORF">DYB28_000962</name>
</gene>
<accession>A0A9X8HCF0</accession>